<dbReference type="AlphaFoldDB" id="A0A8X6J3W9"/>
<dbReference type="Proteomes" id="UP000887116">
    <property type="component" value="Unassembled WGS sequence"/>
</dbReference>
<proteinExistence type="predicted"/>
<reference evidence="1" key="1">
    <citation type="submission" date="2020-07" db="EMBL/GenBank/DDBJ databases">
        <title>Multicomponent nature underlies the extraordinary mechanical properties of spider dragline silk.</title>
        <authorList>
            <person name="Kono N."/>
            <person name="Nakamura H."/>
            <person name="Mori M."/>
            <person name="Yoshida Y."/>
            <person name="Ohtoshi R."/>
            <person name="Malay A.D."/>
            <person name="Moran D.A.P."/>
            <person name="Tomita M."/>
            <person name="Numata K."/>
            <person name="Arakawa K."/>
        </authorList>
    </citation>
    <scope>NUCLEOTIDE SEQUENCE</scope>
</reference>
<evidence type="ECO:0000313" key="2">
    <source>
        <dbReference type="Proteomes" id="UP000887116"/>
    </source>
</evidence>
<sequence length="102" mass="11178">MLIRAVIVRVIQSSIQKEDGPPAAARSTMVTGTNKGHALSRQPPTSPANNWIVCLYLQFVLTHACISTVDESQPCGYGFELHSRSFCSAECLETTHLCPFLQ</sequence>
<organism evidence="1 2">
    <name type="scientific">Trichonephila clavata</name>
    <name type="common">Joro spider</name>
    <name type="synonym">Nephila clavata</name>
    <dbReference type="NCBI Taxonomy" id="2740835"/>
    <lineage>
        <taxon>Eukaryota</taxon>
        <taxon>Metazoa</taxon>
        <taxon>Ecdysozoa</taxon>
        <taxon>Arthropoda</taxon>
        <taxon>Chelicerata</taxon>
        <taxon>Arachnida</taxon>
        <taxon>Araneae</taxon>
        <taxon>Araneomorphae</taxon>
        <taxon>Entelegynae</taxon>
        <taxon>Araneoidea</taxon>
        <taxon>Nephilidae</taxon>
        <taxon>Trichonephila</taxon>
    </lineage>
</organism>
<keyword evidence="2" id="KW-1185">Reference proteome</keyword>
<evidence type="ECO:0000313" key="1">
    <source>
        <dbReference type="EMBL" id="GFQ90435.1"/>
    </source>
</evidence>
<gene>
    <name evidence="1" type="ORF">TNCT_673961</name>
</gene>
<name>A0A8X6J3W9_TRICU</name>
<dbReference type="EMBL" id="BMAO01003828">
    <property type="protein sequence ID" value="GFQ90435.1"/>
    <property type="molecule type" value="Genomic_DNA"/>
</dbReference>
<accession>A0A8X6J3W9</accession>
<comment type="caution">
    <text evidence="1">The sequence shown here is derived from an EMBL/GenBank/DDBJ whole genome shotgun (WGS) entry which is preliminary data.</text>
</comment>
<protein>
    <submittedName>
        <fullName evidence="1">Uncharacterized protein</fullName>
    </submittedName>
</protein>